<evidence type="ECO:0000259" key="6">
    <source>
        <dbReference type="SMART" id="SM00479"/>
    </source>
</evidence>
<dbReference type="InterPro" id="IPR012337">
    <property type="entry name" value="RNaseH-like_sf"/>
</dbReference>
<evidence type="ECO:0000256" key="5">
    <source>
        <dbReference type="ARBA" id="ARBA00023242"/>
    </source>
</evidence>
<keyword evidence="5" id="KW-0539">Nucleus</keyword>
<dbReference type="PANTHER" id="PTHR12801:SF78">
    <property type="entry name" value="INTERFERON-STIMULATED 20 KDA EXONUCLEASE-LIKE 2"/>
    <property type="match status" value="1"/>
</dbReference>
<dbReference type="GO" id="GO:0000175">
    <property type="term" value="F:3'-5'-RNA exonuclease activity"/>
    <property type="evidence" value="ECO:0007669"/>
    <property type="project" value="InterPro"/>
</dbReference>
<dbReference type="GO" id="GO:0005730">
    <property type="term" value="C:nucleolus"/>
    <property type="evidence" value="ECO:0007669"/>
    <property type="project" value="UniProtKB-ARBA"/>
</dbReference>
<feature type="non-terminal residue" evidence="7">
    <location>
        <position position="1"/>
    </location>
</feature>
<organism evidence="7 8">
    <name type="scientific">Chroicocephalus maculipennis</name>
    <name type="common">Brown-hooded gull</name>
    <name type="synonym">Larus maculipennis</name>
    <dbReference type="NCBI Taxonomy" id="287016"/>
    <lineage>
        <taxon>Eukaryota</taxon>
        <taxon>Metazoa</taxon>
        <taxon>Chordata</taxon>
        <taxon>Craniata</taxon>
        <taxon>Vertebrata</taxon>
        <taxon>Euteleostomi</taxon>
        <taxon>Archelosauria</taxon>
        <taxon>Archosauria</taxon>
        <taxon>Dinosauria</taxon>
        <taxon>Saurischia</taxon>
        <taxon>Theropoda</taxon>
        <taxon>Coelurosauria</taxon>
        <taxon>Aves</taxon>
        <taxon>Neognathae</taxon>
        <taxon>Neoaves</taxon>
        <taxon>Charadriiformes</taxon>
        <taxon>Laridae</taxon>
        <taxon>Chroicocephalus</taxon>
    </lineage>
</organism>
<comment type="subcellular location">
    <subcellularLocation>
        <location evidence="1">Nucleus</location>
    </subcellularLocation>
</comment>
<gene>
    <name evidence="7" type="primary">Isg20l2</name>
    <name evidence="7" type="ORF">CHRMAC_R02752</name>
</gene>
<keyword evidence="8" id="KW-1185">Reference proteome</keyword>
<protein>
    <submittedName>
        <fullName evidence="7">I20L2 protein</fullName>
    </submittedName>
</protein>
<feature type="domain" description="Exonuclease" evidence="6">
    <location>
        <begin position="18"/>
        <end position="184"/>
    </location>
</feature>
<keyword evidence="4" id="KW-0269">Exonuclease</keyword>
<dbReference type="FunFam" id="3.30.420.10:FF:000007">
    <property type="entry name" value="Interferon-stimulated exonuclease gene 20"/>
    <property type="match status" value="1"/>
</dbReference>
<dbReference type="SUPFAM" id="SSF53098">
    <property type="entry name" value="Ribonuclease H-like"/>
    <property type="match status" value="1"/>
</dbReference>
<dbReference type="Gene3D" id="3.30.420.10">
    <property type="entry name" value="Ribonuclease H-like superfamily/Ribonuclease H"/>
    <property type="match status" value="1"/>
</dbReference>
<dbReference type="InterPro" id="IPR047021">
    <property type="entry name" value="REXO1/3/4-like"/>
</dbReference>
<reference evidence="7 8" key="1">
    <citation type="submission" date="2019-09" db="EMBL/GenBank/DDBJ databases">
        <title>Bird 10,000 Genomes (B10K) Project - Family phase.</title>
        <authorList>
            <person name="Zhang G."/>
        </authorList>
    </citation>
    <scope>NUCLEOTIDE SEQUENCE [LARGE SCALE GENOMIC DNA]</scope>
    <source>
        <strain evidence="7">B10K-DU-021-33</strain>
        <tissue evidence="7">Mixed tissue sample</tissue>
    </source>
</reference>
<evidence type="ECO:0000313" key="7">
    <source>
        <dbReference type="EMBL" id="NWT49405.1"/>
    </source>
</evidence>
<keyword evidence="3" id="KW-0378">Hydrolase</keyword>
<evidence type="ECO:0000256" key="1">
    <source>
        <dbReference type="ARBA" id="ARBA00004123"/>
    </source>
</evidence>
<evidence type="ECO:0000256" key="3">
    <source>
        <dbReference type="ARBA" id="ARBA00022801"/>
    </source>
</evidence>
<dbReference type="SMART" id="SM00479">
    <property type="entry name" value="EXOIII"/>
    <property type="match status" value="1"/>
</dbReference>
<name>A0A7K5P2Y5_CHRMC</name>
<accession>A0A7K5P2Y5</accession>
<evidence type="ECO:0000256" key="4">
    <source>
        <dbReference type="ARBA" id="ARBA00022839"/>
    </source>
</evidence>
<dbReference type="GO" id="GO:0003676">
    <property type="term" value="F:nucleic acid binding"/>
    <property type="evidence" value="ECO:0007669"/>
    <property type="project" value="InterPro"/>
</dbReference>
<evidence type="ECO:0000313" key="8">
    <source>
        <dbReference type="Proteomes" id="UP000524558"/>
    </source>
</evidence>
<dbReference type="Proteomes" id="UP000524558">
    <property type="component" value="Unassembled WGS sequence"/>
</dbReference>
<sequence>GKAKRNQKAPGLPPQPGKMVAIDCEMVGTGPGGRVSDLARCSIVNYHGDVMYDQYIRPTAPIVDYRTRWSGIRRQHMEIAIPFVRAQREILHILSGKIVIGHAIHNDFKALKYFHPKALTRDTSKIPLLNRKGGFPENVSISLKRLAKELLHQDIQVGKSGHSSVEDARATMELYKVVEAEWEQHL</sequence>
<dbReference type="AlphaFoldDB" id="A0A7K5P2Y5"/>
<keyword evidence="2" id="KW-0540">Nuclease</keyword>
<proteinExistence type="predicted"/>
<dbReference type="InterPro" id="IPR037433">
    <property type="entry name" value="ISG20_DEDDh"/>
</dbReference>
<dbReference type="PANTHER" id="PTHR12801">
    <property type="entry name" value="RNA EXONUCLEASE REXO1 / RECO3 FAMILY MEMBER-RELATED"/>
    <property type="match status" value="1"/>
</dbReference>
<dbReference type="CDD" id="cd06149">
    <property type="entry name" value="ISG20"/>
    <property type="match status" value="1"/>
</dbReference>
<feature type="non-terminal residue" evidence="7">
    <location>
        <position position="186"/>
    </location>
</feature>
<evidence type="ECO:0000256" key="2">
    <source>
        <dbReference type="ARBA" id="ARBA00022722"/>
    </source>
</evidence>
<comment type="caution">
    <text evidence="7">The sequence shown here is derived from an EMBL/GenBank/DDBJ whole genome shotgun (WGS) entry which is preliminary data.</text>
</comment>
<dbReference type="InterPro" id="IPR013520">
    <property type="entry name" value="Ribonucl_H"/>
</dbReference>
<dbReference type="EMBL" id="VYZF01009435">
    <property type="protein sequence ID" value="NWT49405.1"/>
    <property type="molecule type" value="Genomic_DNA"/>
</dbReference>
<dbReference type="Pfam" id="PF00929">
    <property type="entry name" value="RNase_T"/>
    <property type="match status" value="1"/>
</dbReference>
<dbReference type="InterPro" id="IPR036397">
    <property type="entry name" value="RNaseH_sf"/>
</dbReference>